<dbReference type="Proteomes" id="UP000267223">
    <property type="component" value="Unassembled WGS sequence"/>
</dbReference>
<evidence type="ECO:0000256" key="11">
    <source>
        <dbReference type="ARBA" id="ARBA00025198"/>
    </source>
</evidence>
<sequence>MELLSPHLGLILWTLLAFIIVLYILGKYAWKPILKSLNDREKNISDSILSAENMRKEMEKMHSENEALLAKAREERSQMMREAKEMRDKMIQDAKEQARSETNKIVADAQSVINQQKMAAIVDLKNQVGNLVLEVSEKVLRRELSNKEEQEKYIQQLAQNIELN</sequence>
<dbReference type="NCBIfam" id="TIGR01144">
    <property type="entry name" value="ATP_synt_b"/>
    <property type="match status" value="1"/>
</dbReference>
<keyword evidence="3 15" id="KW-1003">Cell membrane</keyword>
<keyword evidence="9 15" id="KW-0472">Membrane</keyword>
<proteinExistence type="inferred from homology"/>
<evidence type="ECO:0000256" key="15">
    <source>
        <dbReference type="HAMAP-Rule" id="MF_01398"/>
    </source>
</evidence>
<evidence type="ECO:0000256" key="13">
    <source>
        <dbReference type="ARBA" id="ARBA00026054"/>
    </source>
</evidence>
<keyword evidence="5 15" id="KW-0812">Transmembrane</keyword>
<dbReference type="EMBL" id="RJJR01000013">
    <property type="protein sequence ID" value="RNI34578.1"/>
    <property type="molecule type" value="Genomic_DNA"/>
</dbReference>
<dbReference type="OrthoDB" id="9795289at2"/>
<dbReference type="InterPro" id="IPR028987">
    <property type="entry name" value="ATP_synth_B-like_membr_sf"/>
</dbReference>
<keyword evidence="2 15" id="KW-0813">Transport</keyword>
<accession>A0A3M9NC84</accession>
<dbReference type="AlphaFoldDB" id="A0A3M9NC84"/>
<dbReference type="RefSeq" id="WP_123121639.1">
    <property type="nucleotide sequence ID" value="NZ_RJJR01000013.1"/>
</dbReference>
<keyword evidence="10 15" id="KW-0066">ATP synthesis</keyword>
<evidence type="ECO:0000256" key="8">
    <source>
        <dbReference type="ARBA" id="ARBA00023065"/>
    </source>
</evidence>
<evidence type="ECO:0000256" key="2">
    <source>
        <dbReference type="ARBA" id="ARBA00022448"/>
    </source>
</evidence>
<comment type="function">
    <text evidence="11 15">F(1)F(0) ATP synthase produces ATP from ADP in the presence of a proton or sodium gradient. F-type ATPases consist of two structural domains, F(1) containing the extramembraneous catalytic core and F(0) containing the membrane proton channel, linked together by a central stalk and a peripheral stalk. During catalysis, ATP synthesis in the catalytic domain of F(1) is coupled via a rotary mechanism of the central stalk subunits to proton translocation.</text>
</comment>
<dbReference type="InterPro" id="IPR005864">
    <property type="entry name" value="ATP_synth_F0_bsu_bac"/>
</dbReference>
<dbReference type="GO" id="GO:0012505">
    <property type="term" value="C:endomembrane system"/>
    <property type="evidence" value="ECO:0007669"/>
    <property type="project" value="UniProtKB-SubCell"/>
</dbReference>
<name>A0A3M9NC84_9BACT</name>
<keyword evidence="17" id="KW-0175">Coiled coil</keyword>
<keyword evidence="7 15" id="KW-1133">Transmembrane helix</keyword>
<gene>
    <name evidence="15 18" type="primary">atpF</name>
    <name evidence="18" type="ORF">EFY79_15510</name>
</gene>
<dbReference type="SUPFAM" id="SSF81573">
    <property type="entry name" value="F1F0 ATP synthase subunit B, membrane domain"/>
    <property type="match status" value="1"/>
</dbReference>
<dbReference type="Pfam" id="PF00430">
    <property type="entry name" value="ATP-synt_B"/>
    <property type="match status" value="1"/>
</dbReference>
<keyword evidence="6 15" id="KW-0375">Hydrogen ion transport</keyword>
<dbReference type="GO" id="GO:0005886">
    <property type="term" value="C:plasma membrane"/>
    <property type="evidence" value="ECO:0007669"/>
    <property type="project" value="UniProtKB-SubCell"/>
</dbReference>
<evidence type="ECO:0000256" key="14">
    <source>
        <dbReference type="ARBA" id="ARBA00037847"/>
    </source>
</evidence>
<evidence type="ECO:0000256" key="1">
    <source>
        <dbReference type="ARBA" id="ARBA00005513"/>
    </source>
</evidence>
<dbReference type="CDD" id="cd06503">
    <property type="entry name" value="ATP-synt_Fo_b"/>
    <property type="match status" value="1"/>
</dbReference>
<keyword evidence="18" id="KW-0378">Hydrolase</keyword>
<comment type="similarity">
    <text evidence="1 15 16">Belongs to the ATPase B chain family.</text>
</comment>
<dbReference type="Gene3D" id="1.20.5.620">
    <property type="entry name" value="F1F0 ATP synthase subunit B, membrane domain"/>
    <property type="match status" value="1"/>
</dbReference>
<evidence type="ECO:0000256" key="9">
    <source>
        <dbReference type="ARBA" id="ARBA00023136"/>
    </source>
</evidence>
<reference evidence="18 19" key="1">
    <citation type="submission" date="2018-11" db="EMBL/GenBank/DDBJ databases">
        <title>Draft genome sequence of Ferruginibacter sp. BO-59.</title>
        <authorList>
            <person name="Im W.T."/>
        </authorList>
    </citation>
    <scope>NUCLEOTIDE SEQUENCE [LARGE SCALE GENOMIC DNA]</scope>
    <source>
        <strain evidence="18 19">BO-59</strain>
    </source>
</reference>
<evidence type="ECO:0000256" key="3">
    <source>
        <dbReference type="ARBA" id="ARBA00022475"/>
    </source>
</evidence>
<dbReference type="PANTHER" id="PTHR33445:SF1">
    <property type="entry name" value="ATP SYNTHASE SUBUNIT B"/>
    <property type="match status" value="1"/>
</dbReference>
<evidence type="ECO:0000256" key="17">
    <source>
        <dbReference type="SAM" id="Coils"/>
    </source>
</evidence>
<comment type="subunit">
    <text evidence="13">F-type ATPases have 2 components, F(1) - the catalytic core - and F(0) - the membrane proton channel. F(1) has five subunits: alpha(3), beta(3), gamma(1), delta(1), epsilon(1). F(0) has four main subunits: a(1), b(2) and c(10-14). The alpha and beta chains form an alternating ring which encloses part of the gamma chain. F(1) is attached to F(0) by a central stalk formed by the gamma and epsilon chains, while a peripheral stalk is formed by the delta and b chains.</text>
</comment>
<evidence type="ECO:0000256" key="10">
    <source>
        <dbReference type="ARBA" id="ARBA00023310"/>
    </source>
</evidence>
<keyword evidence="4 15" id="KW-0138">CF(0)</keyword>
<keyword evidence="19" id="KW-1185">Reference proteome</keyword>
<dbReference type="HAMAP" id="MF_01398">
    <property type="entry name" value="ATP_synth_b_bprime"/>
    <property type="match status" value="1"/>
</dbReference>
<evidence type="ECO:0000313" key="18">
    <source>
        <dbReference type="EMBL" id="RNI34578.1"/>
    </source>
</evidence>
<keyword evidence="8 15" id="KW-0406">Ion transport</keyword>
<organism evidence="18 19">
    <name type="scientific">Hanamia caeni</name>
    <dbReference type="NCBI Taxonomy" id="2294116"/>
    <lineage>
        <taxon>Bacteria</taxon>
        <taxon>Pseudomonadati</taxon>
        <taxon>Bacteroidota</taxon>
        <taxon>Chitinophagia</taxon>
        <taxon>Chitinophagales</taxon>
        <taxon>Chitinophagaceae</taxon>
        <taxon>Hanamia</taxon>
    </lineage>
</organism>
<comment type="caution">
    <text evidence="18">The sequence shown here is derived from an EMBL/GenBank/DDBJ whole genome shotgun (WGS) entry which is preliminary data.</text>
</comment>
<evidence type="ECO:0000256" key="12">
    <source>
        <dbReference type="ARBA" id="ARBA00025614"/>
    </source>
</evidence>
<dbReference type="InterPro" id="IPR050059">
    <property type="entry name" value="ATP_synthase_B_chain"/>
</dbReference>
<evidence type="ECO:0000313" key="19">
    <source>
        <dbReference type="Proteomes" id="UP000267223"/>
    </source>
</evidence>
<evidence type="ECO:0000256" key="6">
    <source>
        <dbReference type="ARBA" id="ARBA00022781"/>
    </source>
</evidence>
<dbReference type="GO" id="GO:0046961">
    <property type="term" value="F:proton-transporting ATPase activity, rotational mechanism"/>
    <property type="evidence" value="ECO:0007669"/>
    <property type="project" value="TreeGrafter"/>
</dbReference>
<feature type="coiled-coil region" evidence="17">
    <location>
        <begin position="51"/>
        <end position="89"/>
    </location>
</feature>
<dbReference type="InterPro" id="IPR002146">
    <property type="entry name" value="ATP_synth_b/b'su_bac/chlpt"/>
</dbReference>
<dbReference type="GO" id="GO:0045259">
    <property type="term" value="C:proton-transporting ATP synthase complex"/>
    <property type="evidence" value="ECO:0007669"/>
    <property type="project" value="UniProtKB-KW"/>
</dbReference>
<dbReference type="PANTHER" id="PTHR33445">
    <property type="entry name" value="ATP SYNTHASE SUBUNIT B', CHLOROPLASTIC"/>
    <property type="match status" value="1"/>
</dbReference>
<evidence type="ECO:0000256" key="5">
    <source>
        <dbReference type="ARBA" id="ARBA00022692"/>
    </source>
</evidence>
<protein>
    <recommendedName>
        <fullName evidence="15">ATP synthase subunit b</fullName>
    </recommendedName>
    <alternativeName>
        <fullName evidence="15">ATP synthase F(0) sector subunit b</fullName>
    </alternativeName>
    <alternativeName>
        <fullName evidence="15">ATPase subunit I</fullName>
    </alternativeName>
    <alternativeName>
        <fullName evidence="15">F-type ATPase subunit b</fullName>
        <shortName evidence="15">F-ATPase subunit b</shortName>
    </alternativeName>
</protein>
<evidence type="ECO:0000256" key="7">
    <source>
        <dbReference type="ARBA" id="ARBA00022989"/>
    </source>
</evidence>
<comment type="subcellular location">
    <subcellularLocation>
        <location evidence="15">Cell membrane</location>
        <topology evidence="15">Single-pass membrane protein</topology>
    </subcellularLocation>
    <subcellularLocation>
        <location evidence="14">Endomembrane system</location>
        <topology evidence="14">Single-pass membrane protein</topology>
    </subcellularLocation>
</comment>
<dbReference type="GO" id="GO:0046933">
    <property type="term" value="F:proton-transporting ATP synthase activity, rotational mechanism"/>
    <property type="evidence" value="ECO:0007669"/>
    <property type="project" value="UniProtKB-UniRule"/>
</dbReference>
<evidence type="ECO:0000256" key="16">
    <source>
        <dbReference type="RuleBase" id="RU003848"/>
    </source>
</evidence>
<dbReference type="GO" id="GO:0016787">
    <property type="term" value="F:hydrolase activity"/>
    <property type="evidence" value="ECO:0007669"/>
    <property type="project" value="UniProtKB-KW"/>
</dbReference>
<comment type="function">
    <text evidence="12">Component of the F(0) channel, it forms part of the peripheral stalk, linking F(1) to F(0). The b'-subunit is a diverged and duplicated form of b found in plants and photosynthetic bacteria.</text>
</comment>
<evidence type="ECO:0000256" key="4">
    <source>
        <dbReference type="ARBA" id="ARBA00022547"/>
    </source>
</evidence>
<comment type="subunit">
    <text evidence="15">F-type ATPases have 2 components, F(1) - the catalytic core - and F(0) - the membrane proton channel. F(1) has five subunits: alpha(3), beta(3), gamma(1), delta(1), epsilon(1). F(0) has three main subunits: a(1), b(2) and c(10-14). The alpha and beta chains form an alternating ring which encloses part of the gamma chain. F(1) is attached to F(0) by a central stalk formed by the gamma and epsilon chains, while a peripheral stalk is formed by the delta and b chains.</text>
</comment>
<feature type="transmembrane region" description="Helical" evidence="15">
    <location>
        <begin position="6"/>
        <end position="25"/>
    </location>
</feature>